<gene>
    <name evidence="2" type="ORF">EFY87_04725</name>
</gene>
<evidence type="ECO:0000313" key="3">
    <source>
        <dbReference type="Proteomes" id="UP000271678"/>
    </source>
</evidence>
<evidence type="ECO:0000313" key="2">
    <source>
        <dbReference type="EMBL" id="RNI24277.1"/>
    </source>
</evidence>
<accession>A0A3M9MGJ2</accession>
<reference evidence="2 3" key="1">
    <citation type="submission" date="2018-11" db="EMBL/GenBank/DDBJ databases">
        <title>Draft genome of Simplicispira Flexivirga sp. BO-16.</title>
        <authorList>
            <person name="Im W.T."/>
        </authorList>
    </citation>
    <scope>NUCLEOTIDE SEQUENCE [LARGE SCALE GENOMIC DNA]</scope>
    <source>
        <strain evidence="2 3">BO-16</strain>
    </source>
</reference>
<dbReference type="EMBL" id="RJJQ01000003">
    <property type="protein sequence ID" value="RNI24277.1"/>
    <property type="molecule type" value="Genomic_DNA"/>
</dbReference>
<dbReference type="Proteomes" id="UP000271678">
    <property type="component" value="Unassembled WGS sequence"/>
</dbReference>
<dbReference type="OrthoDB" id="4627936at2"/>
<sequence>MSVDRNELHELVDALPDDQVPAAAEILRRRAEQRTARTTEPFAWIGAGETKHGSSDVSANTDKYLAGFGSDSL</sequence>
<dbReference type="AlphaFoldDB" id="A0A3M9MGJ2"/>
<evidence type="ECO:0008006" key="4">
    <source>
        <dbReference type="Google" id="ProtNLM"/>
    </source>
</evidence>
<proteinExistence type="predicted"/>
<dbReference type="RefSeq" id="WP_123270319.1">
    <property type="nucleotide sequence ID" value="NZ_RJJQ01000003.1"/>
</dbReference>
<evidence type="ECO:0000256" key="1">
    <source>
        <dbReference type="SAM" id="MobiDB-lite"/>
    </source>
</evidence>
<protein>
    <recommendedName>
        <fullName evidence="4">DUF2281 domain-containing protein</fullName>
    </recommendedName>
</protein>
<name>A0A3M9MGJ2_9MICO</name>
<organism evidence="2 3">
    <name type="scientific">Flexivirga caeni</name>
    <dbReference type="NCBI Taxonomy" id="2294115"/>
    <lineage>
        <taxon>Bacteria</taxon>
        <taxon>Bacillati</taxon>
        <taxon>Actinomycetota</taxon>
        <taxon>Actinomycetes</taxon>
        <taxon>Micrococcales</taxon>
        <taxon>Dermacoccaceae</taxon>
        <taxon>Flexivirga</taxon>
    </lineage>
</organism>
<keyword evidence="3" id="KW-1185">Reference proteome</keyword>
<comment type="caution">
    <text evidence="2">The sequence shown here is derived from an EMBL/GenBank/DDBJ whole genome shotgun (WGS) entry which is preliminary data.</text>
</comment>
<feature type="region of interest" description="Disordered" evidence="1">
    <location>
        <begin position="41"/>
        <end position="61"/>
    </location>
</feature>